<dbReference type="Pfam" id="PF00989">
    <property type="entry name" value="PAS"/>
    <property type="match status" value="1"/>
</dbReference>
<dbReference type="FunFam" id="3.30.70.270:FF:000001">
    <property type="entry name" value="Diguanylate cyclase domain protein"/>
    <property type="match status" value="1"/>
</dbReference>
<dbReference type="InterPro" id="IPR013767">
    <property type="entry name" value="PAS_fold"/>
</dbReference>
<dbReference type="Pfam" id="PF00990">
    <property type="entry name" value="GGDEF"/>
    <property type="match status" value="1"/>
</dbReference>
<dbReference type="InterPro" id="IPR043128">
    <property type="entry name" value="Rev_trsase/Diguanyl_cyclase"/>
</dbReference>
<dbReference type="GO" id="GO:0006355">
    <property type="term" value="P:regulation of DNA-templated transcription"/>
    <property type="evidence" value="ECO:0007669"/>
    <property type="project" value="InterPro"/>
</dbReference>
<dbReference type="InterPro" id="IPR000014">
    <property type="entry name" value="PAS"/>
</dbReference>
<dbReference type="NCBIfam" id="TIGR00229">
    <property type="entry name" value="sensory_box"/>
    <property type="match status" value="1"/>
</dbReference>
<dbReference type="InterPro" id="IPR050469">
    <property type="entry name" value="Diguanylate_Cyclase"/>
</dbReference>
<evidence type="ECO:0000256" key="1">
    <source>
        <dbReference type="ARBA" id="ARBA00001946"/>
    </source>
</evidence>
<evidence type="ECO:0000313" key="7">
    <source>
        <dbReference type="Proteomes" id="UP000295293"/>
    </source>
</evidence>
<dbReference type="SUPFAM" id="SSF55073">
    <property type="entry name" value="Nucleotide cyclase"/>
    <property type="match status" value="1"/>
</dbReference>
<dbReference type="InterPro" id="IPR000160">
    <property type="entry name" value="GGDEF_dom"/>
</dbReference>
<evidence type="ECO:0000256" key="2">
    <source>
        <dbReference type="ARBA" id="ARBA00012528"/>
    </source>
</evidence>
<evidence type="ECO:0000259" key="5">
    <source>
        <dbReference type="PROSITE" id="PS50887"/>
    </source>
</evidence>
<comment type="catalytic activity">
    <reaction evidence="3">
        <text>2 GTP = 3',3'-c-di-GMP + 2 diphosphate</text>
        <dbReference type="Rhea" id="RHEA:24898"/>
        <dbReference type="ChEBI" id="CHEBI:33019"/>
        <dbReference type="ChEBI" id="CHEBI:37565"/>
        <dbReference type="ChEBI" id="CHEBI:58805"/>
        <dbReference type="EC" id="2.7.7.65"/>
    </reaction>
</comment>
<reference evidence="6 7" key="1">
    <citation type="submission" date="2019-03" db="EMBL/GenBank/DDBJ databases">
        <title>Genomic Encyclopedia of Type Strains, Phase IV (KMG-IV): sequencing the most valuable type-strain genomes for metagenomic binning, comparative biology and taxonomic classification.</title>
        <authorList>
            <person name="Goeker M."/>
        </authorList>
    </citation>
    <scope>NUCLEOTIDE SEQUENCE [LARGE SCALE GENOMIC DNA]</scope>
    <source>
        <strain evidence="6 7">DSM 21667</strain>
    </source>
</reference>
<name>A0A4R6YL38_9GAMM</name>
<comment type="caution">
    <text evidence="6">The sequence shown here is derived from an EMBL/GenBank/DDBJ whole genome shotgun (WGS) entry which is preliminary data.</text>
</comment>
<evidence type="ECO:0000313" key="6">
    <source>
        <dbReference type="EMBL" id="TDR37748.1"/>
    </source>
</evidence>
<evidence type="ECO:0000256" key="3">
    <source>
        <dbReference type="ARBA" id="ARBA00034247"/>
    </source>
</evidence>
<dbReference type="Proteomes" id="UP000295293">
    <property type="component" value="Unassembled WGS sequence"/>
</dbReference>
<dbReference type="Gene3D" id="3.30.450.20">
    <property type="entry name" value="PAS domain"/>
    <property type="match status" value="1"/>
</dbReference>
<evidence type="ECO:0000259" key="4">
    <source>
        <dbReference type="PROSITE" id="PS50112"/>
    </source>
</evidence>
<keyword evidence="7" id="KW-1185">Reference proteome</keyword>
<dbReference type="SMART" id="SM00267">
    <property type="entry name" value="GGDEF"/>
    <property type="match status" value="1"/>
</dbReference>
<dbReference type="SUPFAM" id="SSF55785">
    <property type="entry name" value="PYP-like sensor domain (PAS domain)"/>
    <property type="match status" value="1"/>
</dbReference>
<protein>
    <recommendedName>
        <fullName evidence="2">diguanylate cyclase</fullName>
        <ecNumber evidence="2">2.7.7.65</ecNumber>
    </recommendedName>
</protein>
<dbReference type="AlphaFoldDB" id="A0A4R6YL38"/>
<organism evidence="6 7">
    <name type="scientific">Tahibacter aquaticus</name>
    <dbReference type="NCBI Taxonomy" id="520092"/>
    <lineage>
        <taxon>Bacteria</taxon>
        <taxon>Pseudomonadati</taxon>
        <taxon>Pseudomonadota</taxon>
        <taxon>Gammaproteobacteria</taxon>
        <taxon>Lysobacterales</taxon>
        <taxon>Rhodanobacteraceae</taxon>
        <taxon>Tahibacter</taxon>
    </lineage>
</organism>
<dbReference type="EC" id="2.7.7.65" evidence="2"/>
<dbReference type="Gene3D" id="3.30.70.270">
    <property type="match status" value="1"/>
</dbReference>
<feature type="domain" description="PAS" evidence="4">
    <location>
        <begin position="29"/>
        <end position="78"/>
    </location>
</feature>
<gene>
    <name evidence="6" type="ORF">DFR29_12445</name>
</gene>
<accession>A0A4R6YL38</accession>
<dbReference type="NCBIfam" id="TIGR00254">
    <property type="entry name" value="GGDEF"/>
    <property type="match status" value="1"/>
</dbReference>
<dbReference type="PROSITE" id="PS50887">
    <property type="entry name" value="GGDEF"/>
    <property type="match status" value="1"/>
</dbReference>
<feature type="domain" description="GGDEF" evidence="5">
    <location>
        <begin position="223"/>
        <end position="355"/>
    </location>
</feature>
<dbReference type="RefSeq" id="WP_133821700.1">
    <property type="nucleotide sequence ID" value="NZ_SNZH01000024.1"/>
</dbReference>
<dbReference type="OrthoDB" id="9803824at2"/>
<dbReference type="PROSITE" id="PS50112">
    <property type="entry name" value="PAS"/>
    <property type="match status" value="1"/>
</dbReference>
<sequence length="361" mass="39364">MAEIAPAVSENAVMPESICDYGIPLPVLLEAIVESAPVAIIVSDANGLIRLCNRQAQSALGYEKSEMLGHCIDMLVPQAQRQLHHAARLRFLSDPSMRAMGEGRPLLARRKDSTTFPVEVALQPICTPHGPLVISMVIDISERECLLAELRHAASTLEQQVHERTAELQLAYRDNLELLEALRAKSAKLDRLCREDPLTGLANRREFGERLDTEIHRADSFGLPLSLALFDIDHFKQINDHHGHAVGDLVLRASGTLLRKKCRSADTVARFGGEEFALMMPNTDLLAATALCEGIRHAFATFSWDALQEGIAVTLCAGVSRHVPGAPVRSVLAAADANLYSAKNRGRNCVVGGHDDSVLPQ</sequence>
<dbReference type="CDD" id="cd01949">
    <property type="entry name" value="GGDEF"/>
    <property type="match status" value="1"/>
</dbReference>
<dbReference type="EMBL" id="SNZH01000024">
    <property type="protein sequence ID" value="TDR37748.1"/>
    <property type="molecule type" value="Genomic_DNA"/>
</dbReference>
<dbReference type="PANTHER" id="PTHR45138:SF9">
    <property type="entry name" value="DIGUANYLATE CYCLASE DGCM-RELATED"/>
    <property type="match status" value="1"/>
</dbReference>
<dbReference type="PANTHER" id="PTHR45138">
    <property type="entry name" value="REGULATORY COMPONENTS OF SENSORY TRANSDUCTION SYSTEM"/>
    <property type="match status" value="1"/>
</dbReference>
<proteinExistence type="predicted"/>
<dbReference type="InterPro" id="IPR035965">
    <property type="entry name" value="PAS-like_dom_sf"/>
</dbReference>
<dbReference type="InterPro" id="IPR029787">
    <property type="entry name" value="Nucleotide_cyclase"/>
</dbReference>
<dbReference type="GO" id="GO:0052621">
    <property type="term" value="F:diguanylate cyclase activity"/>
    <property type="evidence" value="ECO:0007669"/>
    <property type="project" value="UniProtKB-EC"/>
</dbReference>
<comment type="cofactor">
    <cofactor evidence="1">
        <name>Mg(2+)</name>
        <dbReference type="ChEBI" id="CHEBI:18420"/>
    </cofactor>
</comment>
<dbReference type="SMART" id="SM00091">
    <property type="entry name" value="PAS"/>
    <property type="match status" value="1"/>
</dbReference>
<dbReference type="CDD" id="cd00130">
    <property type="entry name" value="PAS"/>
    <property type="match status" value="1"/>
</dbReference>